<sequence>MKKIMTIFIVVLISLGIADVLKGVILTFLYTPNSFSTNVMEMSNLLSYTISATTVTIILWSVFKLKNLWKGSKSMVKVS</sequence>
<keyword evidence="1" id="KW-0472">Membrane</keyword>
<dbReference type="OrthoDB" id="2972697at2"/>
<comment type="caution">
    <text evidence="2">The sequence shown here is derived from an EMBL/GenBank/DDBJ whole genome shotgun (WGS) entry which is preliminary data.</text>
</comment>
<keyword evidence="3" id="KW-1185">Reference proteome</keyword>
<feature type="transmembrane region" description="Helical" evidence="1">
    <location>
        <begin position="7"/>
        <end position="30"/>
    </location>
</feature>
<name>A0A161QAE0_9BACI</name>
<dbReference type="AlphaFoldDB" id="A0A161QAE0"/>
<evidence type="ECO:0000313" key="3">
    <source>
        <dbReference type="Proteomes" id="UP000075806"/>
    </source>
</evidence>
<proteinExistence type="predicted"/>
<dbReference type="EMBL" id="LTAO01000001">
    <property type="protein sequence ID" value="KYG34797.1"/>
    <property type="molecule type" value="Genomic_DNA"/>
</dbReference>
<protein>
    <submittedName>
        <fullName evidence="2">Uncharacterized protein</fullName>
    </submittedName>
</protein>
<keyword evidence="1" id="KW-1133">Transmembrane helix</keyword>
<dbReference type="RefSeq" id="WP_061947054.1">
    <property type="nucleotide sequence ID" value="NZ_LTAO01000001.1"/>
</dbReference>
<reference evidence="2" key="1">
    <citation type="submission" date="2016-02" db="EMBL/GenBank/DDBJ databases">
        <title>Genome sequence of Bacillus trypoxylicola KCTC 13244(T).</title>
        <authorList>
            <person name="Jeong H."/>
            <person name="Park S.-H."/>
            <person name="Choi S.-K."/>
        </authorList>
    </citation>
    <scope>NUCLEOTIDE SEQUENCE [LARGE SCALE GENOMIC DNA]</scope>
    <source>
        <strain evidence="2">KCTC 13244</strain>
    </source>
</reference>
<dbReference type="Proteomes" id="UP000075806">
    <property type="component" value="Unassembled WGS sequence"/>
</dbReference>
<keyword evidence="1" id="KW-0812">Transmembrane</keyword>
<gene>
    <name evidence="2" type="ORF">AZF04_00225</name>
</gene>
<feature type="transmembrane region" description="Helical" evidence="1">
    <location>
        <begin position="45"/>
        <end position="63"/>
    </location>
</feature>
<organism evidence="2 3">
    <name type="scientific">Alkalihalobacillus trypoxylicola</name>
    <dbReference type="NCBI Taxonomy" id="519424"/>
    <lineage>
        <taxon>Bacteria</taxon>
        <taxon>Bacillati</taxon>
        <taxon>Bacillota</taxon>
        <taxon>Bacilli</taxon>
        <taxon>Bacillales</taxon>
        <taxon>Bacillaceae</taxon>
        <taxon>Alkalihalobacillus</taxon>
    </lineage>
</organism>
<evidence type="ECO:0000256" key="1">
    <source>
        <dbReference type="SAM" id="Phobius"/>
    </source>
</evidence>
<accession>A0A161QAE0</accession>
<evidence type="ECO:0000313" key="2">
    <source>
        <dbReference type="EMBL" id="KYG34797.1"/>
    </source>
</evidence>